<comment type="caution">
    <text evidence="8">The sequence shown here is derived from an EMBL/GenBank/DDBJ whole genome shotgun (WGS) entry which is preliminary data.</text>
</comment>
<evidence type="ECO:0000259" key="7">
    <source>
        <dbReference type="Pfam" id="PF02782"/>
    </source>
</evidence>
<sequence length="484" mass="51351">MGAVVLSTITVDVGTTSVKLCLFGADGELLASARRPTPTVPDEVGEVYDLPEVLACVTTFVQGLPPDRRAEVARIALTGVGESGGLVRADTSLASPMILWHDQRGLDRLARLTPEQRRRVYRVTGLPVSGNYALSKVAWAVERAVDADGALWLNVSEHLAALMTGERWAEPSLASRTMALDLSTRTWSPEVCAMVGLDVGVFPPLRAASEGRPVTADFAQVVGLGPDVLVHVAGHDHMVGAAGADLGPGELLNSTGTTEGLLLLQDAPSLDERTERTRLANGLACAGPGWTLFASIPTGGSAFATLQGLLGLDADRLSAYVLDLHARYVRDELDLEAAPLVLPQFRGSPPPRKDPTARGLVSGLGSGTTAEELVLGCFLGLVLQQSDVLELFPSAARRVKVIGPASGNPLWLQLKADLLGTPLSASRFPEVVSRGAQALASGTTGSWEQTEPRDVDVDPRRHARLAEWRDAVRPRWEHLKATPA</sequence>
<dbReference type="PANTHER" id="PTHR43095:SF5">
    <property type="entry name" value="XYLULOSE KINASE"/>
    <property type="match status" value="1"/>
</dbReference>
<feature type="domain" description="Carbohydrate kinase FGGY C-terminal" evidence="7">
    <location>
        <begin position="252"/>
        <end position="440"/>
    </location>
</feature>
<name>A0ABP6X026_9ACTN</name>
<keyword evidence="9" id="KW-1185">Reference proteome</keyword>
<feature type="compositionally biased region" description="Polar residues" evidence="5">
    <location>
        <begin position="440"/>
        <end position="449"/>
    </location>
</feature>
<dbReference type="PIRSF" id="PIRSF000538">
    <property type="entry name" value="GlpK"/>
    <property type="match status" value="1"/>
</dbReference>
<dbReference type="Pfam" id="PF02782">
    <property type="entry name" value="FGGY_C"/>
    <property type="match status" value="1"/>
</dbReference>
<dbReference type="Gene3D" id="3.30.420.40">
    <property type="match status" value="2"/>
</dbReference>
<dbReference type="PANTHER" id="PTHR43095">
    <property type="entry name" value="SUGAR KINASE"/>
    <property type="match status" value="1"/>
</dbReference>
<evidence type="ECO:0000256" key="3">
    <source>
        <dbReference type="ARBA" id="ARBA00022679"/>
    </source>
</evidence>
<dbReference type="CDD" id="cd07773">
    <property type="entry name" value="ASKHA_NBD_FGGY_FK"/>
    <property type="match status" value="1"/>
</dbReference>
<evidence type="ECO:0000256" key="1">
    <source>
        <dbReference type="ARBA" id="ARBA00009156"/>
    </source>
</evidence>
<keyword evidence="2" id="KW-0859">Xylose metabolism</keyword>
<gene>
    <name evidence="8" type="ORF">GCM10022197_12000</name>
</gene>
<dbReference type="Pfam" id="PF00370">
    <property type="entry name" value="FGGY_N"/>
    <property type="match status" value="1"/>
</dbReference>
<evidence type="ECO:0000256" key="4">
    <source>
        <dbReference type="ARBA" id="ARBA00022777"/>
    </source>
</evidence>
<dbReference type="InterPro" id="IPR050406">
    <property type="entry name" value="FGGY_Carb_Kinase"/>
</dbReference>
<proteinExistence type="inferred from homology"/>
<feature type="region of interest" description="Disordered" evidence="5">
    <location>
        <begin position="439"/>
        <end position="458"/>
    </location>
</feature>
<keyword evidence="3" id="KW-0808">Transferase</keyword>
<evidence type="ECO:0000313" key="9">
    <source>
        <dbReference type="Proteomes" id="UP001500767"/>
    </source>
</evidence>
<evidence type="ECO:0000256" key="5">
    <source>
        <dbReference type="SAM" id="MobiDB-lite"/>
    </source>
</evidence>
<keyword evidence="2" id="KW-0119">Carbohydrate metabolism</keyword>
<reference evidence="9" key="1">
    <citation type="journal article" date="2019" name="Int. J. Syst. Evol. Microbiol.">
        <title>The Global Catalogue of Microorganisms (GCM) 10K type strain sequencing project: providing services to taxonomists for standard genome sequencing and annotation.</title>
        <authorList>
            <consortium name="The Broad Institute Genomics Platform"/>
            <consortium name="The Broad Institute Genome Sequencing Center for Infectious Disease"/>
            <person name="Wu L."/>
            <person name="Ma J."/>
        </authorList>
    </citation>
    <scope>NUCLEOTIDE SEQUENCE [LARGE SCALE GENOMIC DNA]</scope>
    <source>
        <strain evidence="9">JCM 16540</strain>
    </source>
</reference>
<dbReference type="SUPFAM" id="SSF53067">
    <property type="entry name" value="Actin-like ATPase domain"/>
    <property type="match status" value="2"/>
</dbReference>
<organism evidence="8 9">
    <name type="scientific">Microlunatus spumicola</name>
    <dbReference type="NCBI Taxonomy" id="81499"/>
    <lineage>
        <taxon>Bacteria</taxon>
        <taxon>Bacillati</taxon>
        <taxon>Actinomycetota</taxon>
        <taxon>Actinomycetes</taxon>
        <taxon>Propionibacteriales</taxon>
        <taxon>Propionibacteriaceae</taxon>
        <taxon>Microlunatus</taxon>
    </lineage>
</organism>
<feature type="domain" description="Carbohydrate kinase FGGY N-terminal" evidence="6">
    <location>
        <begin position="9"/>
        <end position="243"/>
    </location>
</feature>
<dbReference type="InterPro" id="IPR018485">
    <property type="entry name" value="FGGY_C"/>
</dbReference>
<keyword evidence="4 8" id="KW-0418">Kinase</keyword>
<evidence type="ECO:0000256" key="2">
    <source>
        <dbReference type="ARBA" id="ARBA00022629"/>
    </source>
</evidence>
<dbReference type="EMBL" id="BAAAYR010000001">
    <property type="protein sequence ID" value="GAA3558310.1"/>
    <property type="molecule type" value="Genomic_DNA"/>
</dbReference>
<comment type="similarity">
    <text evidence="1">Belongs to the FGGY kinase family.</text>
</comment>
<dbReference type="InterPro" id="IPR000577">
    <property type="entry name" value="Carb_kinase_FGGY"/>
</dbReference>
<protein>
    <submittedName>
        <fullName evidence="8">FGGY-family carbohydrate kinase</fullName>
    </submittedName>
</protein>
<dbReference type="InterPro" id="IPR018484">
    <property type="entry name" value="FGGY_N"/>
</dbReference>
<evidence type="ECO:0000259" key="6">
    <source>
        <dbReference type="Pfam" id="PF00370"/>
    </source>
</evidence>
<evidence type="ECO:0000313" key="8">
    <source>
        <dbReference type="EMBL" id="GAA3558310.1"/>
    </source>
</evidence>
<dbReference type="GO" id="GO:0016301">
    <property type="term" value="F:kinase activity"/>
    <property type="evidence" value="ECO:0007669"/>
    <property type="project" value="UniProtKB-KW"/>
</dbReference>
<accession>A0ABP6X026</accession>
<dbReference type="Proteomes" id="UP001500767">
    <property type="component" value="Unassembled WGS sequence"/>
</dbReference>
<dbReference type="InterPro" id="IPR043129">
    <property type="entry name" value="ATPase_NBD"/>
</dbReference>